<evidence type="ECO:0000256" key="1">
    <source>
        <dbReference type="ARBA" id="ARBA00008324"/>
    </source>
</evidence>
<dbReference type="Pfam" id="PF03061">
    <property type="entry name" value="4HBT"/>
    <property type="match status" value="1"/>
</dbReference>
<dbReference type="PANTHER" id="PTHR21660">
    <property type="entry name" value="THIOESTERASE SUPERFAMILY MEMBER-RELATED"/>
    <property type="match status" value="1"/>
</dbReference>
<feature type="domain" description="Thioesterase" evidence="3">
    <location>
        <begin position="85"/>
        <end position="158"/>
    </location>
</feature>
<keyword evidence="2" id="KW-0378">Hydrolase</keyword>
<accession>A0A5C8PDZ7</accession>
<dbReference type="PANTHER" id="PTHR21660:SF1">
    <property type="entry name" value="ACYL-COENZYME A THIOESTERASE 13"/>
    <property type="match status" value="1"/>
</dbReference>
<dbReference type="AlphaFoldDB" id="A0A5C8PDZ7"/>
<dbReference type="CDD" id="cd03443">
    <property type="entry name" value="PaaI_thioesterase"/>
    <property type="match status" value="1"/>
</dbReference>
<evidence type="ECO:0000313" key="4">
    <source>
        <dbReference type="EMBL" id="TXL71997.1"/>
    </source>
</evidence>
<protein>
    <submittedName>
        <fullName evidence="4">PaaI family thioesterase</fullName>
    </submittedName>
</protein>
<dbReference type="Proteomes" id="UP000321638">
    <property type="component" value="Unassembled WGS sequence"/>
</dbReference>
<evidence type="ECO:0000313" key="5">
    <source>
        <dbReference type="Proteomes" id="UP000321638"/>
    </source>
</evidence>
<dbReference type="GO" id="GO:0047617">
    <property type="term" value="F:fatty acyl-CoA hydrolase activity"/>
    <property type="evidence" value="ECO:0007669"/>
    <property type="project" value="InterPro"/>
</dbReference>
<evidence type="ECO:0000256" key="2">
    <source>
        <dbReference type="ARBA" id="ARBA00022801"/>
    </source>
</evidence>
<evidence type="ECO:0000259" key="3">
    <source>
        <dbReference type="Pfam" id="PF03061"/>
    </source>
</evidence>
<dbReference type="OrthoDB" id="3477511at2"/>
<dbReference type="InterPro" id="IPR039298">
    <property type="entry name" value="ACOT13"/>
</dbReference>
<name>A0A5C8PDZ7_9HYPH</name>
<sequence>MTAVHTMTAALRLRAAQAALPSLRLPAAAGGRDVVAMSDIPAGFQPFAYSSAFLDAVGPLYEGSTEEGDLILGLRIEARHCNRRGFAHGGLLVTLADLVLGYALGRAAEQRGLLTVNLTADFAGAAQLGQWVEARADIQKAKGSLAFANCHVSADGQRIVRASGIFKAPPSR</sequence>
<reference evidence="4 5" key="1">
    <citation type="submission" date="2019-06" db="EMBL/GenBank/DDBJ databases">
        <title>New taxonomy in bacterial strain CC-CFT640, isolated from vineyard.</title>
        <authorList>
            <person name="Lin S.-Y."/>
            <person name="Tsai C.-F."/>
            <person name="Young C.-C."/>
        </authorList>
    </citation>
    <scope>NUCLEOTIDE SEQUENCE [LARGE SCALE GENOMIC DNA]</scope>
    <source>
        <strain evidence="4 5">CC-CFT640</strain>
    </source>
</reference>
<keyword evidence="5" id="KW-1185">Reference proteome</keyword>
<dbReference type="SUPFAM" id="SSF54637">
    <property type="entry name" value="Thioesterase/thiol ester dehydrase-isomerase"/>
    <property type="match status" value="1"/>
</dbReference>
<comment type="caution">
    <text evidence="4">The sequence shown here is derived from an EMBL/GenBank/DDBJ whole genome shotgun (WGS) entry which is preliminary data.</text>
</comment>
<gene>
    <name evidence="4" type="ORF">FHP25_27570</name>
</gene>
<proteinExistence type="inferred from homology"/>
<comment type="similarity">
    <text evidence="1">Belongs to the thioesterase PaaI family.</text>
</comment>
<dbReference type="Gene3D" id="3.10.129.10">
    <property type="entry name" value="Hotdog Thioesterase"/>
    <property type="match status" value="1"/>
</dbReference>
<dbReference type="EMBL" id="VDUZ01000037">
    <property type="protein sequence ID" value="TXL71997.1"/>
    <property type="molecule type" value="Genomic_DNA"/>
</dbReference>
<dbReference type="InterPro" id="IPR029069">
    <property type="entry name" value="HotDog_dom_sf"/>
</dbReference>
<organism evidence="4 5">
    <name type="scientific">Vineibacter terrae</name>
    <dbReference type="NCBI Taxonomy" id="2586908"/>
    <lineage>
        <taxon>Bacteria</taxon>
        <taxon>Pseudomonadati</taxon>
        <taxon>Pseudomonadota</taxon>
        <taxon>Alphaproteobacteria</taxon>
        <taxon>Hyphomicrobiales</taxon>
        <taxon>Vineibacter</taxon>
    </lineage>
</organism>
<dbReference type="InterPro" id="IPR006683">
    <property type="entry name" value="Thioestr_dom"/>
</dbReference>